<dbReference type="Gene3D" id="1.10.540.10">
    <property type="entry name" value="Acyl-CoA dehydrogenase/oxidase, N-terminal domain"/>
    <property type="match status" value="1"/>
</dbReference>
<dbReference type="InterPro" id="IPR013107">
    <property type="entry name" value="Acyl-CoA_DH_C"/>
</dbReference>
<reference evidence="3 4" key="1">
    <citation type="submission" date="2013-12" db="EMBL/GenBank/DDBJ databases">
        <authorList>
            <consortium name="DOE Joint Genome Institute"/>
            <person name="Eisen J."/>
            <person name="Huntemann M."/>
            <person name="Han J."/>
            <person name="Chen A."/>
            <person name="Kyrpides N."/>
            <person name="Mavromatis K."/>
            <person name="Markowitz V."/>
            <person name="Palaniappan K."/>
            <person name="Ivanova N."/>
            <person name="Schaumberg A."/>
            <person name="Pati A."/>
            <person name="Liolios K."/>
            <person name="Nordberg H.P."/>
            <person name="Cantor M.N."/>
            <person name="Hua S.X."/>
            <person name="Woyke T."/>
        </authorList>
    </citation>
    <scope>NUCLEOTIDE SEQUENCE [LARGE SCALE GENOMIC DNA]</scope>
    <source>
        <strain evidence="4">DSM 19437</strain>
    </source>
</reference>
<dbReference type="GO" id="GO:0050660">
    <property type="term" value="F:flavin adenine dinucleotide binding"/>
    <property type="evidence" value="ECO:0007669"/>
    <property type="project" value="InterPro"/>
</dbReference>
<feature type="domain" description="Acyl-CoA dehydrogenase C-terminal" evidence="2">
    <location>
        <begin position="226"/>
        <end position="356"/>
    </location>
</feature>
<dbReference type="AlphaFoldDB" id="W0F4K5"/>
<keyword evidence="1" id="KW-0560">Oxidoreductase</keyword>
<dbReference type="PIRSF" id="PIRSF016578">
    <property type="entry name" value="HsaA"/>
    <property type="match status" value="1"/>
</dbReference>
<name>W0F4K5_9BACT</name>
<protein>
    <submittedName>
        <fullName evidence="3">Acyl-CoA dehydrogenase</fullName>
    </submittedName>
</protein>
<dbReference type="SUPFAM" id="SSF56645">
    <property type="entry name" value="Acyl-CoA dehydrogenase NM domain-like"/>
    <property type="match status" value="1"/>
</dbReference>
<dbReference type="EMBL" id="CP007035">
    <property type="protein sequence ID" value="AHF16394.1"/>
    <property type="molecule type" value="Genomic_DNA"/>
</dbReference>
<dbReference type="HOGENOM" id="CLU_018204_2_1_10"/>
<dbReference type="InterPro" id="IPR037069">
    <property type="entry name" value="AcylCoA_DH/ox_N_sf"/>
</dbReference>
<evidence type="ECO:0000256" key="1">
    <source>
        <dbReference type="ARBA" id="ARBA00023002"/>
    </source>
</evidence>
<dbReference type="GO" id="GO:0016627">
    <property type="term" value="F:oxidoreductase activity, acting on the CH-CH group of donors"/>
    <property type="evidence" value="ECO:0007669"/>
    <property type="project" value="InterPro"/>
</dbReference>
<dbReference type="InterPro" id="IPR009100">
    <property type="entry name" value="AcylCoA_DH/oxidase_NM_dom_sf"/>
</dbReference>
<accession>W0F4K5</accession>
<proteinExistence type="predicted"/>
<dbReference type="Proteomes" id="UP000003586">
    <property type="component" value="Chromosome"/>
</dbReference>
<dbReference type="eggNOG" id="COG1960">
    <property type="taxonomic scope" value="Bacteria"/>
</dbReference>
<dbReference type="Gene3D" id="1.20.140.10">
    <property type="entry name" value="Butyryl-CoA Dehydrogenase, subunit A, domain 3"/>
    <property type="match status" value="1"/>
</dbReference>
<sequence>MINEQTAKELAALAQLSDEQGVLLPEQLVIIHKERWFKLFVPKTQGGLELGLPEGLAMEEALARIDGSLGWTVTLCAGASLFTGYLPQQLTDRLFEDPAVCFGGSGALSGIAKEVPDGYQVSGSWKYATGTPYSTCFTANCKIERAGQVLMDDAGAPVYRSFIFKREEVTVKNDWNAMGLKATASNSFNVDGLTVSPDRSFMIDPGATTLPGAIFKYPFLQFAEATLAVNTFGMAQHFLEEFDKLLQHKITSGSFAAGQEVLMQTRQTMAANHLQKLRARFYTAIEESWLIVVKGGKIPQALLEHITQLSRGLAKSSRELVGDLYPYCGVGATQNGTTLNRIFRDVFTASQHLLLNL</sequence>
<organism evidence="3 4">
    <name type="scientific">Niabella soli DSM 19437</name>
    <dbReference type="NCBI Taxonomy" id="929713"/>
    <lineage>
        <taxon>Bacteria</taxon>
        <taxon>Pseudomonadati</taxon>
        <taxon>Bacteroidota</taxon>
        <taxon>Chitinophagia</taxon>
        <taxon>Chitinophagales</taxon>
        <taxon>Chitinophagaceae</taxon>
        <taxon>Niabella</taxon>
    </lineage>
</organism>
<dbReference type="STRING" id="929713.NIASO_16955"/>
<dbReference type="Pfam" id="PF08028">
    <property type="entry name" value="Acyl-CoA_dh_2"/>
    <property type="match status" value="1"/>
</dbReference>
<dbReference type="InterPro" id="IPR046373">
    <property type="entry name" value="Acyl-CoA_Oxase/DH_mid-dom_sf"/>
</dbReference>
<evidence type="ECO:0000313" key="3">
    <source>
        <dbReference type="EMBL" id="AHF16394.1"/>
    </source>
</evidence>
<dbReference type="KEGG" id="nso:NIASO_16955"/>
<dbReference type="RefSeq" id="WP_008587458.1">
    <property type="nucleotide sequence ID" value="NZ_CP007035.1"/>
</dbReference>
<evidence type="ECO:0000313" key="4">
    <source>
        <dbReference type="Proteomes" id="UP000003586"/>
    </source>
</evidence>
<gene>
    <name evidence="3" type="ORF">NIASO_16955</name>
</gene>
<evidence type="ECO:0000259" key="2">
    <source>
        <dbReference type="Pfam" id="PF08028"/>
    </source>
</evidence>
<keyword evidence="4" id="KW-1185">Reference proteome</keyword>
<dbReference type="Gene3D" id="2.40.110.10">
    <property type="entry name" value="Butyryl-CoA Dehydrogenase, subunit A, domain 2"/>
    <property type="match status" value="1"/>
</dbReference>